<sequence length="270" mass="28577">MGRGTAAGTVCFAVANQKGGVAKTTSSISLGVALSDLGYRVLLVDLDPQACMTFSLGLDPDQLERSVHDVLVGDAEAAEVVSATEDGPDLLPATIDLASAEALLLTRTGREYALRNALEDLLEQQAAAGTPYDFVILDCPPSLGVLTINGLTAAAEVIVPLQCETLSHRGVGQLLETIADVRKMTNRGLQVRGILPTMFDARTTHSRDVLDDVAMRYELPVLEPPIARSIRFAEAPAAGRSILRTARRTRGAQAYADHAKSLAGEREAAS</sequence>
<dbReference type="PANTHER" id="PTHR13696">
    <property type="entry name" value="P-LOOP CONTAINING NUCLEOSIDE TRIPHOSPHATE HYDROLASE"/>
    <property type="match status" value="1"/>
</dbReference>
<dbReference type="KEGG" id="eke:EK0264_15685"/>
<comment type="similarity">
    <text evidence="1">Belongs to the ParA family.</text>
</comment>
<accession>A0A7L4YR39</accession>
<gene>
    <name evidence="4" type="ORF">EK0264_15685</name>
</gene>
<dbReference type="RefSeq" id="WP_159546725.1">
    <property type="nucleotide sequence ID" value="NZ_CP047156.1"/>
</dbReference>
<reference evidence="4 5" key="1">
    <citation type="journal article" date="2018" name="Int. J. Syst. Evol. Microbiol.">
        <title>Epidermidibacterium keratini gen. nov., sp. nov., a member of the family Sporichthyaceae, isolated from keratin epidermis.</title>
        <authorList>
            <person name="Lee D.G."/>
            <person name="Trujillo M.E."/>
            <person name="Kang S."/>
            <person name="Nam J.J."/>
            <person name="Kim Y.J."/>
        </authorList>
    </citation>
    <scope>NUCLEOTIDE SEQUENCE [LARGE SCALE GENOMIC DNA]</scope>
    <source>
        <strain evidence="4 5">EPI-7</strain>
    </source>
</reference>
<dbReference type="Proteomes" id="UP000463857">
    <property type="component" value="Chromosome"/>
</dbReference>
<evidence type="ECO:0000259" key="3">
    <source>
        <dbReference type="Pfam" id="PF13614"/>
    </source>
</evidence>
<comment type="function">
    <text evidence="2">May play a role in septum formation.</text>
</comment>
<evidence type="ECO:0000256" key="1">
    <source>
        <dbReference type="ARBA" id="ARBA00006976"/>
    </source>
</evidence>
<evidence type="ECO:0000313" key="5">
    <source>
        <dbReference type="Proteomes" id="UP000463857"/>
    </source>
</evidence>
<dbReference type="FunFam" id="3.40.50.300:FF:000285">
    <property type="entry name" value="Sporulation initiation inhibitor Soj"/>
    <property type="match status" value="1"/>
</dbReference>
<protein>
    <submittedName>
        <fullName evidence="4">AAA family ATPase</fullName>
    </submittedName>
</protein>
<dbReference type="SUPFAM" id="SSF52540">
    <property type="entry name" value="P-loop containing nucleoside triphosphate hydrolases"/>
    <property type="match status" value="1"/>
</dbReference>
<organism evidence="4 5">
    <name type="scientific">Epidermidibacterium keratini</name>
    <dbReference type="NCBI Taxonomy" id="1891644"/>
    <lineage>
        <taxon>Bacteria</taxon>
        <taxon>Bacillati</taxon>
        <taxon>Actinomycetota</taxon>
        <taxon>Actinomycetes</taxon>
        <taxon>Sporichthyales</taxon>
        <taxon>Sporichthyaceae</taxon>
        <taxon>Epidermidibacterium</taxon>
    </lineage>
</organism>
<name>A0A7L4YR39_9ACTN</name>
<dbReference type="AlphaFoldDB" id="A0A7L4YR39"/>
<dbReference type="InParanoid" id="A0A7L4YR39"/>
<dbReference type="EMBL" id="CP047156">
    <property type="protein sequence ID" value="QHC01590.1"/>
    <property type="molecule type" value="Genomic_DNA"/>
</dbReference>
<dbReference type="InterPro" id="IPR050678">
    <property type="entry name" value="DNA_Partitioning_ATPase"/>
</dbReference>
<feature type="domain" description="AAA" evidence="3">
    <location>
        <begin position="12"/>
        <end position="190"/>
    </location>
</feature>
<evidence type="ECO:0000256" key="2">
    <source>
        <dbReference type="ARBA" id="ARBA00059092"/>
    </source>
</evidence>
<dbReference type="Gene3D" id="3.40.50.300">
    <property type="entry name" value="P-loop containing nucleotide triphosphate hydrolases"/>
    <property type="match status" value="1"/>
</dbReference>
<evidence type="ECO:0000313" key="4">
    <source>
        <dbReference type="EMBL" id="QHC01590.1"/>
    </source>
</evidence>
<dbReference type="PANTHER" id="PTHR13696:SF99">
    <property type="entry name" value="COBYRINIC ACID AC-DIAMIDE SYNTHASE"/>
    <property type="match status" value="1"/>
</dbReference>
<dbReference type="OrthoDB" id="9815116at2"/>
<dbReference type="Pfam" id="PF13614">
    <property type="entry name" value="AAA_31"/>
    <property type="match status" value="1"/>
</dbReference>
<proteinExistence type="inferred from homology"/>
<keyword evidence="5" id="KW-1185">Reference proteome</keyword>
<dbReference type="InterPro" id="IPR027417">
    <property type="entry name" value="P-loop_NTPase"/>
</dbReference>
<dbReference type="CDD" id="cd02042">
    <property type="entry name" value="ParAB_family"/>
    <property type="match status" value="1"/>
</dbReference>
<dbReference type="InterPro" id="IPR025669">
    <property type="entry name" value="AAA_dom"/>
</dbReference>